<dbReference type="Proteomes" id="UP000741013">
    <property type="component" value="Unassembled WGS sequence"/>
</dbReference>
<dbReference type="Gene3D" id="3.90.1140.10">
    <property type="entry name" value="Cyclic phosphodiesterase"/>
    <property type="match status" value="1"/>
</dbReference>
<reference evidence="1 2" key="1">
    <citation type="submission" date="2021-03" db="EMBL/GenBank/DDBJ databases">
        <title>Sequencing the genomes of 1000 actinobacteria strains.</title>
        <authorList>
            <person name="Klenk H.-P."/>
        </authorList>
    </citation>
    <scope>NUCLEOTIDE SEQUENCE [LARGE SCALE GENOMIC DNA]</scope>
    <source>
        <strain evidence="1 2">DSM 45510</strain>
    </source>
</reference>
<gene>
    <name evidence="1" type="ORF">JOM49_003292</name>
</gene>
<evidence type="ECO:0000313" key="2">
    <source>
        <dbReference type="Proteomes" id="UP000741013"/>
    </source>
</evidence>
<keyword evidence="1" id="KW-0436">Ligase</keyword>
<dbReference type="SUPFAM" id="SSF55144">
    <property type="entry name" value="LigT-like"/>
    <property type="match status" value="1"/>
</dbReference>
<dbReference type="InterPro" id="IPR009097">
    <property type="entry name" value="Cyclic_Pdiesterase"/>
</dbReference>
<name>A0ABS4PT44_9PSEU</name>
<proteinExistence type="predicted"/>
<dbReference type="EMBL" id="JAGGMS010000001">
    <property type="protein sequence ID" value="MBP2181766.1"/>
    <property type="molecule type" value="Genomic_DNA"/>
</dbReference>
<keyword evidence="2" id="KW-1185">Reference proteome</keyword>
<organism evidence="1 2">
    <name type="scientific">Amycolatopsis magusensis</name>
    <dbReference type="NCBI Taxonomy" id="882444"/>
    <lineage>
        <taxon>Bacteria</taxon>
        <taxon>Bacillati</taxon>
        <taxon>Actinomycetota</taxon>
        <taxon>Actinomycetes</taxon>
        <taxon>Pseudonocardiales</taxon>
        <taxon>Pseudonocardiaceae</taxon>
        <taxon>Amycolatopsis</taxon>
    </lineage>
</organism>
<dbReference type="Pfam" id="PF13563">
    <property type="entry name" value="2_5_RNA_ligase2"/>
    <property type="match status" value="1"/>
</dbReference>
<protein>
    <submittedName>
        <fullName evidence="1">2'-5' RNA ligase</fullName>
    </submittedName>
</protein>
<evidence type="ECO:0000313" key="1">
    <source>
        <dbReference type="EMBL" id="MBP2181766.1"/>
    </source>
</evidence>
<comment type="caution">
    <text evidence="1">The sequence shown here is derived from an EMBL/GenBank/DDBJ whole genome shotgun (WGS) entry which is preliminary data.</text>
</comment>
<sequence>MLTLAVDEETQQAWDELRRTWFPPSRLLVGAHLTLFHALPGAHSDAIVAACAELAAGTPPFPLTVDGVRSLGRGTALTVSSPVLVRLHQTLQRRWRPWLTAQDAQPLKPHVTVQNKVSPQTAADTLDLLRADFTPAEATATGLDAWHYLGGPWRPLASLPFTG</sequence>
<dbReference type="RefSeq" id="WP_308158760.1">
    <property type="nucleotide sequence ID" value="NZ_JAGGMS010000001.1"/>
</dbReference>
<dbReference type="GO" id="GO:0016874">
    <property type="term" value="F:ligase activity"/>
    <property type="evidence" value="ECO:0007669"/>
    <property type="project" value="UniProtKB-KW"/>
</dbReference>
<accession>A0ABS4PT44</accession>